<keyword evidence="9 12" id="KW-0804">Transcription</keyword>
<dbReference type="InterPro" id="IPR006199">
    <property type="entry name" value="LexA_DNA-bd_dom"/>
</dbReference>
<evidence type="ECO:0000256" key="10">
    <source>
        <dbReference type="ARBA" id="ARBA00023204"/>
    </source>
</evidence>
<keyword evidence="2 12" id="KW-0678">Repressor</keyword>
<feature type="site" description="Cleavage; by autolysis" evidence="12">
    <location>
        <begin position="91"/>
        <end position="92"/>
    </location>
</feature>
<accession>A0ABS0LNZ5</accession>
<dbReference type="InterPro" id="IPR011991">
    <property type="entry name" value="ArsR-like_HTH"/>
</dbReference>
<dbReference type="EMBL" id="JACBXQ010000002">
    <property type="protein sequence ID" value="MBG9985893.1"/>
    <property type="molecule type" value="Genomic_DNA"/>
</dbReference>
<evidence type="ECO:0000256" key="13">
    <source>
        <dbReference type="RuleBase" id="RU003991"/>
    </source>
</evidence>
<evidence type="ECO:0000256" key="3">
    <source>
        <dbReference type="ARBA" id="ARBA00022705"/>
    </source>
</evidence>
<dbReference type="CDD" id="cd00090">
    <property type="entry name" value="HTH_ARSR"/>
    <property type="match status" value="1"/>
</dbReference>
<keyword evidence="8 12" id="KW-0238">DNA-binding</keyword>
<evidence type="ECO:0000256" key="12">
    <source>
        <dbReference type="HAMAP-Rule" id="MF_00015"/>
    </source>
</evidence>
<protein>
    <recommendedName>
        <fullName evidence="12">LexA repressor</fullName>
        <ecNumber evidence="12">3.4.21.88</ecNumber>
    </recommendedName>
</protein>
<reference evidence="16 17" key="1">
    <citation type="submission" date="2020-07" db="EMBL/GenBank/DDBJ databases">
        <title>Facklamia lactis sp. nov., isolated from raw milk.</title>
        <authorList>
            <person name="Doll E.V."/>
            <person name="Huptas C."/>
            <person name="Staib L."/>
            <person name="Wenning M."/>
            <person name="Scherer S."/>
        </authorList>
    </citation>
    <scope>NUCLEOTIDE SEQUENCE [LARGE SCALE GENOMIC DNA]</scope>
    <source>
        <strain evidence="16 17">DSM 111018</strain>
    </source>
</reference>
<feature type="domain" description="Peptidase S24/S26A/S26B/S26C" evidence="14">
    <location>
        <begin position="84"/>
        <end position="198"/>
    </location>
</feature>
<sequence length="204" mass="22783">MTKITTKQLNVLESIYQLLQENGYPPTVREIGSRAGLSSPSTVHGHLDRLEERGFIDRDPSKTRTIEISHLGLKMLGIKPDKVPLLGYVAAGAPILAEEEAMDYYPKPIDLQYDPSELFMLIIKGESMINVGIMDGDMITVRKQSSANNGDIVVALTDENEATCKTFYRKSNHIILRPENDNMEDIILSNVSILGKVVSLTRYF</sequence>
<dbReference type="NCBIfam" id="TIGR00498">
    <property type="entry name" value="lexA"/>
    <property type="match status" value="1"/>
</dbReference>
<feature type="active site" description="For autocatalytic cleavage activity" evidence="12">
    <location>
        <position position="165"/>
    </location>
</feature>
<evidence type="ECO:0000256" key="11">
    <source>
        <dbReference type="ARBA" id="ARBA00023236"/>
    </source>
</evidence>
<dbReference type="InterPro" id="IPR006200">
    <property type="entry name" value="LexA"/>
</dbReference>
<evidence type="ECO:0000256" key="4">
    <source>
        <dbReference type="ARBA" id="ARBA00022763"/>
    </source>
</evidence>
<dbReference type="Gene3D" id="1.10.10.10">
    <property type="entry name" value="Winged helix-like DNA-binding domain superfamily/Winged helix DNA-binding domain"/>
    <property type="match status" value="1"/>
</dbReference>
<evidence type="ECO:0000259" key="14">
    <source>
        <dbReference type="Pfam" id="PF00717"/>
    </source>
</evidence>
<dbReference type="RefSeq" id="WP_197114705.1">
    <property type="nucleotide sequence ID" value="NZ_JACBXQ010000002.1"/>
</dbReference>
<gene>
    <name evidence="12 16" type="primary">lexA</name>
    <name evidence="16" type="ORF">HZY91_03175</name>
</gene>
<evidence type="ECO:0000256" key="9">
    <source>
        <dbReference type="ARBA" id="ARBA00023163"/>
    </source>
</evidence>
<dbReference type="EC" id="3.4.21.88" evidence="12"/>
<evidence type="ECO:0000256" key="8">
    <source>
        <dbReference type="ARBA" id="ARBA00023125"/>
    </source>
</evidence>
<keyword evidence="5 12" id="KW-0378">Hydrolase</keyword>
<evidence type="ECO:0000313" key="17">
    <source>
        <dbReference type="Proteomes" id="UP000721415"/>
    </source>
</evidence>
<name>A0ABS0LNZ5_9LACT</name>
<comment type="similarity">
    <text evidence="1 12 13">Belongs to the peptidase S24 family.</text>
</comment>
<dbReference type="PANTHER" id="PTHR33516:SF2">
    <property type="entry name" value="LEXA REPRESSOR-RELATED"/>
    <property type="match status" value="1"/>
</dbReference>
<dbReference type="InterPro" id="IPR036286">
    <property type="entry name" value="LexA/Signal_pep-like_sf"/>
</dbReference>
<dbReference type="InterPro" id="IPR015927">
    <property type="entry name" value="Peptidase_S24_S26A/B/C"/>
</dbReference>
<evidence type="ECO:0000256" key="1">
    <source>
        <dbReference type="ARBA" id="ARBA00007484"/>
    </source>
</evidence>
<keyword evidence="10 12" id="KW-0234">DNA repair</keyword>
<keyword evidence="4 12" id="KW-0227">DNA damage</keyword>
<proteinExistence type="inferred from homology"/>
<comment type="subunit">
    <text evidence="12">Homodimer.</text>
</comment>
<evidence type="ECO:0000256" key="6">
    <source>
        <dbReference type="ARBA" id="ARBA00022813"/>
    </source>
</evidence>
<dbReference type="CDD" id="cd06529">
    <property type="entry name" value="S24_LexA-like"/>
    <property type="match status" value="1"/>
</dbReference>
<dbReference type="PRINTS" id="PR00726">
    <property type="entry name" value="LEXASERPTASE"/>
</dbReference>
<keyword evidence="6 12" id="KW-0068">Autocatalytic cleavage</keyword>
<keyword evidence="7 12" id="KW-0805">Transcription regulation</keyword>
<dbReference type="InterPro" id="IPR039418">
    <property type="entry name" value="LexA-like"/>
</dbReference>
<dbReference type="GO" id="GO:0004252">
    <property type="term" value="F:serine-type endopeptidase activity"/>
    <property type="evidence" value="ECO:0007669"/>
    <property type="project" value="UniProtKB-EC"/>
</dbReference>
<dbReference type="Proteomes" id="UP000721415">
    <property type="component" value="Unassembled WGS sequence"/>
</dbReference>
<dbReference type="InterPro" id="IPR006197">
    <property type="entry name" value="Peptidase_S24_LexA"/>
</dbReference>
<organism evidence="16 17">
    <name type="scientific">Facklamia lactis</name>
    <dbReference type="NCBI Taxonomy" id="2749967"/>
    <lineage>
        <taxon>Bacteria</taxon>
        <taxon>Bacillati</taxon>
        <taxon>Bacillota</taxon>
        <taxon>Bacilli</taxon>
        <taxon>Lactobacillales</taxon>
        <taxon>Aerococcaceae</taxon>
        <taxon>Facklamia</taxon>
    </lineage>
</organism>
<dbReference type="InterPro" id="IPR036390">
    <property type="entry name" value="WH_DNA-bd_sf"/>
</dbReference>
<dbReference type="Gene3D" id="2.10.109.10">
    <property type="entry name" value="Umud Fragment, subunit A"/>
    <property type="match status" value="1"/>
</dbReference>
<keyword evidence="17" id="KW-1185">Reference proteome</keyword>
<feature type="DNA-binding region" description="H-T-H motif" evidence="12">
    <location>
        <begin position="28"/>
        <end position="48"/>
    </location>
</feature>
<dbReference type="Pfam" id="PF01726">
    <property type="entry name" value="LexA_DNA_bind"/>
    <property type="match status" value="1"/>
</dbReference>
<dbReference type="InterPro" id="IPR050077">
    <property type="entry name" value="LexA_repressor"/>
</dbReference>
<evidence type="ECO:0000313" key="16">
    <source>
        <dbReference type="EMBL" id="MBG9985893.1"/>
    </source>
</evidence>
<comment type="catalytic activity">
    <reaction evidence="12">
        <text>Hydrolysis of Ala-|-Gly bond in repressor LexA.</text>
        <dbReference type="EC" id="3.4.21.88"/>
    </reaction>
</comment>
<dbReference type="InterPro" id="IPR036388">
    <property type="entry name" value="WH-like_DNA-bd_sf"/>
</dbReference>
<evidence type="ECO:0000259" key="15">
    <source>
        <dbReference type="Pfam" id="PF01726"/>
    </source>
</evidence>
<evidence type="ECO:0000256" key="5">
    <source>
        <dbReference type="ARBA" id="ARBA00022801"/>
    </source>
</evidence>
<dbReference type="SUPFAM" id="SSF51306">
    <property type="entry name" value="LexA/Signal peptidase"/>
    <property type="match status" value="1"/>
</dbReference>
<comment type="caution">
    <text evidence="16">The sequence shown here is derived from an EMBL/GenBank/DDBJ whole genome shotgun (WGS) entry which is preliminary data.</text>
</comment>
<keyword evidence="11 12" id="KW-0742">SOS response</keyword>
<dbReference type="Pfam" id="PF00717">
    <property type="entry name" value="Peptidase_S24"/>
    <property type="match status" value="1"/>
</dbReference>
<feature type="active site" description="For autocatalytic cleavage activity" evidence="12">
    <location>
        <position position="127"/>
    </location>
</feature>
<feature type="domain" description="LexA repressor DNA-binding" evidence="15">
    <location>
        <begin position="1"/>
        <end position="65"/>
    </location>
</feature>
<dbReference type="SUPFAM" id="SSF46785">
    <property type="entry name" value="Winged helix' DNA-binding domain"/>
    <property type="match status" value="1"/>
</dbReference>
<dbReference type="PANTHER" id="PTHR33516">
    <property type="entry name" value="LEXA REPRESSOR"/>
    <property type="match status" value="1"/>
</dbReference>
<evidence type="ECO:0000256" key="2">
    <source>
        <dbReference type="ARBA" id="ARBA00022491"/>
    </source>
</evidence>
<comment type="function">
    <text evidence="12">Represses a number of genes involved in the response to DNA damage (SOS response), including recA and lexA. In the presence of single-stranded DNA, RecA interacts with LexA causing an autocatalytic cleavage which disrupts the DNA-binding part of LexA, leading to derepression of the SOS regulon and eventually DNA repair.</text>
</comment>
<dbReference type="HAMAP" id="MF_00015">
    <property type="entry name" value="LexA"/>
    <property type="match status" value="1"/>
</dbReference>
<keyword evidence="3 12" id="KW-0235">DNA replication</keyword>
<evidence type="ECO:0000256" key="7">
    <source>
        <dbReference type="ARBA" id="ARBA00023015"/>
    </source>
</evidence>